<protein>
    <submittedName>
        <fullName evidence="1">Uncharacterized protein</fullName>
    </submittedName>
</protein>
<gene>
    <name evidence="1" type="ORF">MNBD_PLANCTO02-3438</name>
</gene>
<dbReference type="EMBL" id="UOGL01000043">
    <property type="protein sequence ID" value="VAX36250.1"/>
    <property type="molecule type" value="Genomic_DNA"/>
</dbReference>
<proteinExistence type="predicted"/>
<dbReference type="AlphaFoldDB" id="A0A3B1DMS7"/>
<dbReference type="Gene3D" id="1.10.287.1060">
    <property type="entry name" value="ESAT-6-like"/>
    <property type="match status" value="1"/>
</dbReference>
<name>A0A3B1DMS7_9ZZZZ</name>
<organism evidence="1">
    <name type="scientific">hydrothermal vent metagenome</name>
    <dbReference type="NCBI Taxonomy" id="652676"/>
    <lineage>
        <taxon>unclassified sequences</taxon>
        <taxon>metagenomes</taxon>
        <taxon>ecological metagenomes</taxon>
    </lineage>
</organism>
<reference evidence="1" key="1">
    <citation type="submission" date="2018-06" db="EMBL/GenBank/DDBJ databases">
        <authorList>
            <person name="Zhirakovskaya E."/>
        </authorList>
    </citation>
    <scope>NUCLEOTIDE SEQUENCE</scope>
</reference>
<evidence type="ECO:0000313" key="1">
    <source>
        <dbReference type="EMBL" id="VAX36250.1"/>
    </source>
</evidence>
<sequence>MHIGNLSSGAAQIHDALDKLEMAWAEASTHWKDSNSRNIEEKFLAPLLPEVRQAISAMGNMSQSIQSASRALNDNQ</sequence>
<accession>A0A3B1DMS7</accession>